<dbReference type="InterPro" id="IPR012341">
    <property type="entry name" value="6hp_glycosidase-like_sf"/>
</dbReference>
<feature type="domain" description="Bacterial alpha-L-rhamnosidase N-terminal" evidence="5">
    <location>
        <begin position="33"/>
        <end position="201"/>
    </location>
</feature>
<reference evidence="8 9" key="1">
    <citation type="submission" date="2018-03" db="EMBL/GenBank/DDBJ databases">
        <title>Genomic Encyclopedia of Archaeal and Bacterial Type Strains, Phase II (KMG-II): from individual species to whole genera.</title>
        <authorList>
            <person name="Goeker M."/>
        </authorList>
    </citation>
    <scope>NUCLEOTIDE SEQUENCE [LARGE SCALE GENOMIC DNA]</scope>
    <source>
        <strain evidence="8 9">DSM 45601</strain>
    </source>
</reference>
<dbReference type="EC" id="3.2.1.40" evidence="2"/>
<evidence type="ECO:0000313" key="9">
    <source>
        <dbReference type="Proteomes" id="UP000237846"/>
    </source>
</evidence>
<dbReference type="OrthoDB" id="9761045at2"/>
<dbReference type="InterPro" id="IPR016007">
    <property type="entry name" value="Alpha_rhamnosid"/>
</dbReference>
<dbReference type="PIRSF" id="PIRSF010631">
    <property type="entry name" value="A-rhamnsds"/>
    <property type="match status" value="1"/>
</dbReference>
<dbReference type="PANTHER" id="PTHR33307">
    <property type="entry name" value="ALPHA-RHAMNOSIDASE (EUROFUNG)"/>
    <property type="match status" value="1"/>
</dbReference>
<proteinExistence type="predicted"/>
<feature type="domain" description="Alpha-L-rhamnosidase C-terminal" evidence="7">
    <location>
        <begin position="661"/>
        <end position="734"/>
    </location>
</feature>
<dbReference type="RefSeq" id="WP_106244649.1">
    <property type="nucleotide sequence ID" value="NZ_PVZC01000003.1"/>
</dbReference>
<evidence type="ECO:0000256" key="3">
    <source>
        <dbReference type="ARBA" id="ARBA00022801"/>
    </source>
</evidence>
<dbReference type="InterPro" id="IPR035396">
    <property type="entry name" value="Bac_rhamnosid6H"/>
</dbReference>
<dbReference type="Proteomes" id="UP000237846">
    <property type="component" value="Unassembled WGS sequence"/>
</dbReference>
<dbReference type="GO" id="GO:0005975">
    <property type="term" value="P:carbohydrate metabolic process"/>
    <property type="evidence" value="ECO:0007669"/>
    <property type="project" value="InterPro"/>
</dbReference>
<dbReference type="GO" id="GO:0030596">
    <property type="term" value="F:alpha-L-rhamnosidase activity"/>
    <property type="evidence" value="ECO:0007669"/>
    <property type="project" value="UniProtKB-EC"/>
</dbReference>
<comment type="catalytic activity">
    <reaction evidence="1">
        <text>Hydrolysis of terminal non-reducing alpha-L-rhamnose residues in alpha-L-rhamnosides.</text>
        <dbReference type="EC" id="3.2.1.40"/>
    </reaction>
</comment>
<dbReference type="Pfam" id="PF17390">
    <property type="entry name" value="Bac_rhamnosid_C"/>
    <property type="match status" value="1"/>
</dbReference>
<evidence type="ECO:0000313" key="8">
    <source>
        <dbReference type="EMBL" id="PRX99766.1"/>
    </source>
</evidence>
<name>A0A2T0Q7G5_9ACTN</name>
<organism evidence="8 9">
    <name type="scientific">Allonocardiopsis opalescens</name>
    <dbReference type="NCBI Taxonomy" id="1144618"/>
    <lineage>
        <taxon>Bacteria</taxon>
        <taxon>Bacillati</taxon>
        <taxon>Actinomycetota</taxon>
        <taxon>Actinomycetes</taxon>
        <taxon>Streptosporangiales</taxon>
        <taxon>Allonocardiopsis</taxon>
    </lineage>
</organism>
<dbReference type="InterPro" id="IPR008928">
    <property type="entry name" value="6-hairpin_glycosidase_sf"/>
</dbReference>
<dbReference type="Gene3D" id="2.60.420.10">
    <property type="entry name" value="Maltose phosphorylase, domain 3"/>
    <property type="match status" value="1"/>
</dbReference>
<protein>
    <recommendedName>
        <fullName evidence="2">alpha-L-rhamnosidase</fullName>
        <ecNumber evidence="2">3.2.1.40</ecNumber>
    </recommendedName>
</protein>
<evidence type="ECO:0000259" key="7">
    <source>
        <dbReference type="Pfam" id="PF17390"/>
    </source>
</evidence>
<evidence type="ECO:0000256" key="1">
    <source>
        <dbReference type="ARBA" id="ARBA00001445"/>
    </source>
</evidence>
<dbReference type="Gene3D" id="2.60.120.260">
    <property type="entry name" value="Galactose-binding domain-like"/>
    <property type="match status" value="2"/>
</dbReference>
<gene>
    <name evidence="8" type="ORF">CLV72_103371</name>
</gene>
<feature type="domain" description="Alpha-L-rhamnosidase concanavalin-like" evidence="4">
    <location>
        <begin position="210"/>
        <end position="309"/>
    </location>
</feature>
<dbReference type="InterPro" id="IPR035398">
    <property type="entry name" value="Bac_rhamnosid_C"/>
</dbReference>
<dbReference type="PANTHER" id="PTHR33307:SF6">
    <property type="entry name" value="ALPHA-RHAMNOSIDASE (EUROFUNG)-RELATED"/>
    <property type="match status" value="1"/>
</dbReference>
<keyword evidence="9" id="KW-1185">Reference proteome</keyword>
<evidence type="ECO:0000259" key="4">
    <source>
        <dbReference type="Pfam" id="PF05592"/>
    </source>
</evidence>
<dbReference type="Pfam" id="PF17389">
    <property type="entry name" value="Bac_rhamnosid6H"/>
    <property type="match status" value="1"/>
</dbReference>
<sequence length="826" mass="90101">MTWLGTFVGPDHPCEAGEPAAYFRREFTAGDGLRRATLHVTALGIVEPYLNGARVGDEVLAPGWTSYRHRLAVTAHDVTDLVAPGRNALGAIVGEGWAVGRLGWEGRRHHYSDRPAWFAQLELEYTGGRAEIVATDGTVRVGTGAVRANGIYDGEEYDARQEPRGWCQAGFDDTGWTPAVRVDWDPGTLVPPAAPPIRRVEELAPVEVITTPSGRTVVDFGQNITGWLRITVTGEAGRTVTLRHAEVLTGGEIDVETLRTAAATDRYTLRGGGTETWEPRFTFHGFRYAEIDGWPGELDPEAVRAVVVHSDMVRTGWFETSDDLLNRLHANVVWSMRGNFVGVPTDCPQRDERLGWTGDLNTFAPTAGFLYDVRGVLGSWLADLAAEQRERGFVPFVVPDVLSTPSPPTALWSDVAVSLPWALYQEYGDEETLRRCYDSMAAFVRQVEPLLDEHGLWSRGYQFGDWLDPDAPADNASGGKTDRHLVASAYLCRTTRQMARTAALLGRDDDAAHFAALADRVRAAFRREYVTASGRVANETATAYALAIAFDILDADQLQHAGDRLAELVTKAGHRISTGFAGTPWVTDALSRTGHIDDAYLLLMETGCPSFLYPVTMGATTIWERWDSIRPDGTVNPSGMASLNHYALGAVADWLHRVVGGLTATEPGYRRMRIAPRPGGGLTRARVAHDTAHGRVEVAWRLDDGSMHLAVTIPQGTAATVVLPLHPESHQAEVGPGEHTWRYEVPRAATETFTMDTPLRTLAEDPAVWRAVTDVFAAHFPGVPIDARSPEAAGLSLNAVMGFIPGSPEGVRHDLVAALAAHREQK</sequence>
<dbReference type="Pfam" id="PF05592">
    <property type="entry name" value="Bac_rhamnosid"/>
    <property type="match status" value="1"/>
</dbReference>
<feature type="domain" description="Alpha-L-rhamnosidase six-hairpin glycosidase" evidence="6">
    <location>
        <begin position="314"/>
        <end position="659"/>
    </location>
</feature>
<evidence type="ECO:0000259" key="6">
    <source>
        <dbReference type="Pfam" id="PF17389"/>
    </source>
</evidence>
<dbReference type="EMBL" id="PVZC01000003">
    <property type="protein sequence ID" value="PRX99766.1"/>
    <property type="molecule type" value="Genomic_DNA"/>
</dbReference>
<accession>A0A2T0Q7G5</accession>
<comment type="caution">
    <text evidence="8">The sequence shown here is derived from an EMBL/GenBank/DDBJ whole genome shotgun (WGS) entry which is preliminary data.</text>
</comment>
<dbReference type="Gene3D" id="1.50.10.10">
    <property type="match status" value="1"/>
</dbReference>
<dbReference type="SUPFAM" id="SSF48208">
    <property type="entry name" value="Six-hairpin glycosidases"/>
    <property type="match status" value="1"/>
</dbReference>
<evidence type="ECO:0000256" key="2">
    <source>
        <dbReference type="ARBA" id="ARBA00012652"/>
    </source>
</evidence>
<dbReference type="InterPro" id="IPR008902">
    <property type="entry name" value="Rhamnosid_concanavalin"/>
</dbReference>
<dbReference type="AlphaFoldDB" id="A0A2T0Q7G5"/>
<dbReference type="Pfam" id="PF08531">
    <property type="entry name" value="Bac_rhamnosid_N"/>
    <property type="match status" value="1"/>
</dbReference>
<keyword evidence="3" id="KW-0378">Hydrolase</keyword>
<dbReference type="InterPro" id="IPR013737">
    <property type="entry name" value="Bac_rhamnosid_N"/>
</dbReference>
<evidence type="ECO:0000259" key="5">
    <source>
        <dbReference type="Pfam" id="PF08531"/>
    </source>
</evidence>